<sequence>MNYKLIAIDLDGTLLNDDKKITQDNIEILRELNKRGIEIVIATGRRYWSAKQLTKVLGLDLVIIANNGNIIRDITDDKLMVTKYLDEDAFRKLIEIGKSRGFHPIIHVDHYDEGYDIVTEFKKEDDRYCSYLSKIEDRYRVISDLSKYENPKAVVTCYVGEYDELEQFQKEVLAKSPYNYNTHIMRKTKIGSILEFMNPLGSKWLSLKEYAESKGISPDRIIAIGDDNNDIEMIQNAGLGIGMKNGTKEVKKAADIITEKTNNESGVAHILKKIFMNLV</sequence>
<dbReference type="NCBIfam" id="TIGR00099">
    <property type="entry name" value="Cof-subfamily"/>
    <property type="match status" value="1"/>
</dbReference>
<dbReference type="InterPro" id="IPR036412">
    <property type="entry name" value="HAD-like_sf"/>
</dbReference>
<dbReference type="Gene3D" id="3.30.1240.10">
    <property type="match status" value="1"/>
</dbReference>
<dbReference type="SFLD" id="SFLDS00003">
    <property type="entry name" value="Haloacid_Dehalogenase"/>
    <property type="match status" value="1"/>
</dbReference>
<dbReference type="Pfam" id="PF08282">
    <property type="entry name" value="Hydrolase_3"/>
    <property type="match status" value="1"/>
</dbReference>
<dbReference type="InterPro" id="IPR000150">
    <property type="entry name" value="Cof"/>
</dbReference>
<dbReference type="RefSeq" id="WP_006307478.1">
    <property type="nucleotide sequence ID" value="NZ_ARZA01000047.1"/>
</dbReference>
<dbReference type="GO" id="GO:0016791">
    <property type="term" value="F:phosphatase activity"/>
    <property type="evidence" value="ECO:0007669"/>
    <property type="project" value="TreeGrafter"/>
</dbReference>
<dbReference type="AlphaFoldDB" id="R1AY50"/>
<keyword evidence="2" id="KW-1185">Reference proteome</keyword>
<keyword evidence="1" id="KW-0378">Hydrolase</keyword>
<dbReference type="CDD" id="cd07516">
    <property type="entry name" value="HAD_Pase"/>
    <property type="match status" value="1"/>
</dbReference>
<dbReference type="InterPro" id="IPR006379">
    <property type="entry name" value="HAD-SF_hydro_IIB"/>
</dbReference>
<dbReference type="SUPFAM" id="SSF56784">
    <property type="entry name" value="HAD-like"/>
    <property type="match status" value="1"/>
</dbReference>
<evidence type="ECO:0000313" key="2">
    <source>
        <dbReference type="Proteomes" id="UP000013378"/>
    </source>
</evidence>
<dbReference type="NCBIfam" id="TIGR01484">
    <property type="entry name" value="HAD-SF-IIB"/>
    <property type="match status" value="1"/>
</dbReference>
<dbReference type="eggNOG" id="COG0561">
    <property type="taxonomic scope" value="Bacteria"/>
</dbReference>
<dbReference type="PROSITE" id="PS01228">
    <property type="entry name" value="COF_1"/>
    <property type="match status" value="1"/>
</dbReference>
<dbReference type="PANTHER" id="PTHR10000:SF8">
    <property type="entry name" value="HAD SUPERFAMILY HYDROLASE-LIKE, TYPE 3"/>
    <property type="match status" value="1"/>
</dbReference>
<dbReference type="InterPro" id="IPR023214">
    <property type="entry name" value="HAD_sf"/>
</dbReference>
<dbReference type="GO" id="GO:0005829">
    <property type="term" value="C:cytosol"/>
    <property type="evidence" value="ECO:0007669"/>
    <property type="project" value="TreeGrafter"/>
</dbReference>
<protein>
    <submittedName>
        <fullName evidence="1">Hydrolase (HAD superfamily)</fullName>
    </submittedName>
</protein>
<dbReference type="Proteomes" id="UP000013378">
    <property type="component" value="Unassembled WGS sequence"/>
</dbReference>
<evidence type="ECO:0000313" key="1">
    <source>
        <dbReference type="EMBL" id="EOD01592.1"/>
    </source>
</evidence>
<dbReference type="EMBL" id="ARZA01000047">
    <property type="protein sequence ID" value="EOD01592.1"/>
    <property type="molecule type" value="Genomic_DNA"/>
</dbReference>
<dbReference type="PANTHER" id="PTHR10000">
    <property type="entry name" value="PHOSPHOSERINE PHOSPHATASE"/>
    <property type="match status" value="1"/>
</dbReference>
<accession>R1AY50</accession>
<comment type="caution">
    <text evidence="1">The sequence shown here is derived from an EMBL/GenBank/DDBJ whole genome shotgun (WGS) entry which is preliminary data.</text>
</comment>
<dbReference type="Gene3D" id="3.40.50.1000">
    <property type="entry name" value="HAD superfamily/HAD-like"/>
    <property type="match status" value="1"/>
</dbReference>
<dbReference type="OrthoDB" id="9781413at2"/>
<dbReference type="STRING" id="1304284.L21TH_0331"/>
<dbReference type="GO" id="GO:0000287">
    <property type="term" value="F:magnesium ion binding"/>
    <property type="evidence" value="ECO:0007669"/>
    <property type="project" value="TreeGrafter"/>
</dbReference>
<gene>
    <name evidence="1" type="ORF">L21TH_0331</name>
</gene>
<reference evidence="1 2" key="1">
    <citation type="journal article" date="2015" name="Geomicrobiol. J.">
        <title>Caldisalinibacter kiritimatiensis gen. nov., sp. nov., a moderately thermohalophilic thiosulfate-reducing bacterium from a hypersaline microbial mat.</title>
        <authorList>
            <person name="Ben Hania W."/>
            <person name="Joseph M."/>
            <person name="Fiebig A."/>
            <person name="Bunk B."/>
            <person name="Klenk H.-P."/>
            <person name="Fardeau M.-L."/>
            <person name="Spring S."/>
        </authorList>
    </citation>
    <scope>NUCLEOTIDE SEQUENCE [LARGE SCALE GENOMIC DNA]</scope>
    <source>
        <strain evidence="1 2">L21-TH-D2</strain>
    </source>
</reference>
<dbReference type="SFLD" id="SFLDG01140">
    <property type="entry name" value="C2.B:_Phosphomannomutase_and_P"/>
    <property type="match status" value="1"/>
</dbReference>
<proteinExistence type="predicted"/>
<name>R1AY50_9FIRM</name>
<organism evidence="1 2">
    <name type="scientific">Caldisalinibacter kiritimatiensis</name>
    <dbReference type="NCBI Taxonomy" id="1304284"/>
    <lineage>
        <taxon>Bacteria</taxon>
        <taxon>Bacillati</taxon>
        <taxon>Bacillota</taxon>
        <taxon>Tissierellia</taxon>
        <taxon>Tissierellales</taxon>
        <taxon>Thermohalobacteraceae</taxon>
        <taxon>Caldisalinibacter</taxon>
    </lineage>
</organism>